<evidence type="ECO:0000313" key="2">
    <source>
        <dbReference type="EMBL" id="WHY87262.1"/>
    </source>
</evidence>
<feature type="transmembrane region" description="Helical" evidence="1">
    <location>
        <begin position="149"/>
        <end position="166"/>
    </location>
</feature>
<keyword evidence="1" id="KW-0812">Transmembrane</keyword>
<dbReference type="AlphaFoldDB" id="A0AA95MNJ5"/>
<feature type="transmembrane region" description="Helical" evidence="1">
    <location>
        <begin position="65"/>
        <end position="88"/>
    </location>
</feature>
<dbReference type="InterPro" id="IPR048147">
    <property type="entry name" value="CBO0543-like"/>
</dbReference>
<feature type="transmembrane region" description="Helical" evidence="1">
    <location>
        <begin position="25"/>
        <end position="44"/>
    </location>
</feature>
<keyword evidence="3" id="KW-1185">Reference proteome</keyword>
<feature type="transmembrane region" description="Helical" evidence="1">
    <location>
        <begin position="94"/>
        <end position="113"/>
    </location>
</feature>
<accession>A0AA95MNJ5</accession>
<organism evidence="2 3">
    <name type="scientific">Neobacillus novalis</name>
    <dbReference type="NCBI Taxonomy" id="220687"/>
    <lineage>
        <taxon>Bacteria</taxon>
        <taxon>Bacillati</taxon>
        <taxon>Bacillota</taxon>
        <taxon>Bacilli</taxon>
        <taxon>Bacillales</taxon>
        <taxon>Bacillaceae</taxon>
        <taxon>Neobacillus</taxon>
    </lineage>
</organism>
<evidence type="ECO:0000313" key="3">
    <source>
        <dbReference type="Proteomes" id="UP001178288"/>
    </source>
</evidence>
<dbReference type="RefSeq" id="WP_066083269.1">
    <property type="nucleotide sequence ID" value="NZ_CP126114.1"/>
</dbReference>
<gene>
    <name evidence="2" type="ORF">QNH39_05230</name>
</gene>
<evidence type="ECO:0000256" key="1">
    <source>
        <dbReference type="SAM" id="Phobius"/>
    </source>
</evidence>
<dbReference type="EMBL" id="CP126114">
    <property type="protein sequence ID" value="WHY87262.1"/>
    <property type="molecule type" value="Genomic_DNA"/>
</dbReference>
<keyword evidence="1" id="KW-0472">Membrane</keyword>
<keyword evidence="1" id="KW-1133">Transmembrane helix</keyword>
<feature type="transmembrane region" description="Helical" evidence="1">
    <location>
        <begin position="125"/>
        <end position="143"/>
    </location>
</feature>
<name>A0AA95MNJ5_9BACI</name>
<protein>
    <submittedName>
        <fullName evidence="2">CBO0543 family protein</fullName>
    </submittedName>
</protein>
<sequence>MHFIFNGLFLLAGIKWGNWRKWRGYYPTILFFIIGDLLKNFLFYNYRFWMYKETILAENILRNHAFISIMIMFVVYPSTIMIYLGHFPQGKVKAAFWIFFWVFLFSSVEYINLHYLNLIEHHHGWSMYWSFFFNIVMFSVLRIHYKHPLLAWGLSAVWILFLWNVFEIPIEKVR</sequence>
<reference evidence="2" key="1">
    <citation type="submission" date="2023-05" db="EMBL/GenBank/DDBJ databases">
        <title>Comparative genomics of Bacillaceae isolates and their secondary metabolite potential.</title>
        <authorList>
            <person name="Song L."/>
            <person name="Nielsen L.J."/>
            <person name="Mohite O."/>
            <person name="Xu X."/>
            <person name="Weber T."/>
            <person name="Kovacs A.T."/>
        </authorList>
    </citation>
    <scope>NUCLEOTIDE SEQUENCE</scope>
    <source>
        <strain evidence="2">XLM17</strain>
    </source>
</reference>
<dbReference type="NCBIfam" id="NF041644">
    <property type="entry name" value="CBO0543_fam"/>
    <property type="match status" value="1"/>
</dbReference>
<proteinExistence type="predicted"/>
<dbReference type="KEGG" id="nnv:QNH39_05230"/>
<dbReference type="Proteomes" id="UP001178288">
    <property type="component" value="Chromosome"/>
</dbReference>